<dbReference type="InterPro" id="IPR036390">
    <property type="entry name" value="WH_DNA-bd_sf"/>
</dbReference>
<evidence type="ECO:0000256" key="3">
    <source>
        <dbReference type="ARBA" id="ARBA00023274"/>
    </source>
</evidence>
<dbReference type="AlphaFoldDB" id="A0A9Y1BQV1"/>
<keyword evidence="3" id="KW-0687">Ribonucleoprotein</keyword>
<dbReference type="GO" id="GO:1990904">
    <property type="term" value="C:ribonucleoprotein complex"/>
    <property type="evidence" value="ECO:0007669"/>
    <property type="project" value="UniProtKB-KW"/>
</dbReference>
<dbReference type="SUPFAM" id="SSF46785">
    <property type="entry name" value="Winged helix' DNA-binding domain"/>
    <property type="match status" value="1"/>
</dbReference>
<dbReference type="Proteomes" id="UP001200513">
    <property type="component" value="Chromosome"/>
</dbReference>
<sequence>MSSEKRVVRKKKKFGLVLEFVPVVRDLFPDDEVKEKIQGEIKRANGLTPQFLAEKYNVRISTIKKMLKKAEENGIVECVASNKRTKVYQAKQ</sequence>
<proteinExistence type="inferred from homology"/>
<evidence type="ECO:0000313" key="4">
    <source>
        <dbReference type="EMBL" id="UJG43266.1"/>
    </source>
</evidence>
<gene>
    <name evidence="4" type="ORF">K9W46_12950</name>
</gene>
<name>A0A9Y1BQV1_9ARCH</name>
<reference evidence="4" key="1">
    <citation type="journal article" date="2022" name="Nat. Microbiol.">
        <title>Unique mobile elements and scalable gene flow at the prokaryote-eukaryote boundary revealed by circularized Asgard archaea genomes.</title>
        <authorList>
            <person name="Wu F."/>
            <person name="Speth D.R."/>
            <person name="Philosof A."/>
            <person name="Cremiere A."/>
            <person name="Narayanan A."/>
            <person name="Barco R.A."/>
            <person name="Connon S.A."/>
            <person name="Amend J.P."/>
            <person name="Antoshechkin I.A."/>
            <person name="Orphan V.J."/>
        </authorList>
    </citation>
    <scope>NUCLEOTIDE SEQUENCE</scope>
    <source>
        <strain evidence="4">PR6</strain>
    </source>
</reference>
<dbReference type="Gene3D" id="3.30.63.20">
    <property type="match status" value="1"/>
</dbReference>
<dbReference type="GO" id="GO:0005840">
    <property type="term" value="C:ribosome"/>
    <property type="evidence" value="ECO:0007669"/>
    <property type="project" value="UniProtKB-KW"/>
</dbReference>
<organism evidence="4">
    <name type="scientific">Candidatus Heimdallarchaeum endolithica</name>
    <dbReference type="NCBI Taxonomy" id="2876572"/>
    <lineage>
        <taxon>Archaea</taxon>
        <taxon>Promethearchaeati</taxon>
        <taxon>Candidatus Heimdallarchaeota</taxon>
        <taxon>Candidatus Heimdallarchaeia (ex Rinke et al. 2021) (nom. nud.)</taxon>
        <taxon>Candidatus Heimdallarchaeales</taxon>
        <taxon>Candidatus Heimdallarchaeaceae</taxon>
        <taxon>Candidatus Heimdallarchaeum</taxon>
    </lineage>
</organism>
<evidence type="ECO:0000256" key="2">
    <source>
        <dbReference type="ARBA" id="ARBA00022980"/>
    </source>
</evidence>
<dbReference type="EMBL" id="CP084167">
    <property type="protein sequence ID" value="UJG43266.1"/>
    <property type="molecule type" value="Genomic_DNA"/>
</dbReference>
<dbReference type="InterPro" id="IPR004977">
    <property type="entry name" value="Ribosomal_eS25"/>
</dbReference>
<protein>
    <recommendedName>
        <fullName evidence="5">30S ribosomal protein S25e</fullName>
    </recommendedName>
</protein>
<keyword evidence="2" id="KW-0689">Ribosomal protein</keyword>
<evidence type="ECO:0000256" key="1">
    <source>
        <dbReference type="ARBA" id="ARBA00009106"/>
    </source>
</evidence>
<evidence type="ECO:0008006" key="5">
    <source>
        <dbReference type="Google" id="ProtNLM"/>
    </source>
</evidence>
<comment type="similarity">
    <text evidence="1">Belongs to the eukaryotic ribosomal protein eS25 family.</text>
</comment>
<dbReference type="Pfam" id="PF03297">
    <property type="entry name" value="Ribosomal_S25"/>
    <property type="match status" value="1"/>
</dbReference>
<accession>A0A9Y1BQV1</accession>